<organism evidence="1 3">
    <name type="scientific">Chryseobacterium daecheongense</name>
    <dbReference type="NCBI Taxonomy" id="192389"/>
    <lineage>
        <taxon>Bacteria</taxon>
        <taxon>Pseudomonadati</taxon>
        <taxon>Bacteroidota</taxon>
        <taxon>Flavobacteriia</taxon>
        <taxon>Flavobacteriales</taxon>
        <taxon>Weeksellaceae</taxon>
        <taxon>Chryseobacterium group</taxon>
        <taxon>Chryseobacterium</taxon>
    </lineage>
</organism>
<accession>A0A3N0VVK1</accession>
<keyword evidence="4" id="KW-1185">Reference proteome</keyword>
<dbReference type="EMBL" id="SOQW01000003">
    <property type="protein sequence ID" value="TDX91682.1"/>
    <property type="molecule type" value="Genomic_DNA"/>
</dbReference>
<dbReference type="RefSeq" id="WP_123263931.1">
    <property type="nucleotide sequence ID" value="NZ_RJTX01000004.1"/>
</dbReference>
<evidence type="ECO:0000313" key="4">
    <source>
        <dbReference type="Proteomes" id="UP000295709"/>
    </source>
</evidence>
<comment type="caution">
    <text evidence="1">The sequence shown here is derived from an EMBL/GenBank/DDBJ whole genome shotgun (WGS) entry which is preliminary data.</text>
</comment>
<dbReference type="OrthoDB" id="1264833at2"/>
<dbReference type="Proteomes" id="UP000295709">
    <property type="component" value="Unassembled WGS sequence"/>
</dbReference>
<keyword evidence="1" id="KW-0808">Transferase</keyword>
<dbReference type="EMBL" id="RJTX01000004">
    <property type="protein sequence ID" value="ROH95918.1"/>
    <property type="molecule type" value="Genomic_DNA"/>
</dbReference>
<dbReference type="AlphaFoldDB" id="A0A3N0VVK1"/>
<gene>
    <name evidence="2" type="ORF">BCF50_2820</name>
    <name evidence="1" type="ORF">EGI05_15485</name>
</gene>
<proteinExistence type="predicted"/>
<reference evidence="1 3" key="1">
    <citation type="submission" date="2018-11" db="EMBL/GenBank/DDBJ databases">
        <title>Proposal to divide the Flavobacteriaceae and reorganize its genera based on Amino Acid Identity values calculated from whole genome sequences.</title>
        <authorList>
            <person name="Nicholson A.C."/>
            <person name="Gulvik C.A."/>
            <person name="Whitney A.M."/>
            <person name="Humrighouse B.W."/>
            <person name="Bell M."/>
            <person name="Holmes B."/>
            <person name="Steigerwalt A."/>
            <person name="Villarma A."/>
            <person name="Sheth M."/>
            <person name="Batra D."/>
            <person name="Pryor J."/>
            <person name="Bernardet J.-F."/>
            <person name="Hugo C."/>
            <person name="Kampfer P."/>
            <person name="Newman J."/>
            <person name="Mcquiston J.R."/>
        </authorList>
    </citation>
    <scope>NUCLEOTIDE SEQUENCE [LARGE SCALE GENOMIC DNA]</scope>
    <source>
        <strain evidence="1 3">DSM 15235</strain>
    </source>
</reference>
<evidence type="ECO:0000313" key="1">
    <source>
        <dbReference type="EMBL" id="ROH95918.1"/>
    </source>
</evidence>
<dbReference type="GO" id="GO:0016740">
    <property type="term" value="F:transferase activity"/>
    <property type="evidence" value="ECO:0007669"/>
    <property type="project" value="UniProtKB-KW"/>
</dbReference>
<evidence type="ECO:0000313" key="2">
    <source>
        <dbReference type="EMBL" id="TDX91682.1"/>
    </source>
</evidence>
<reference evidence="2 4" key="2">
    <citation type="submission" date="2019-03" db="EMBL/GenBank/DDBJ databases">
        <title>Genomic Encyclopedia of Archaeal and Bacterial Type Strains, Phase II (KMG-II): from individual species to whole genera.</title>
        <authorList>
            <person name="Goeker M."/>
        </authorList>
    </citation>
    <scope>NUCLEOTIDE SEQUENCE [LARGE SCALE GENOMIC DNA]</scope>
    <source>
        <strain evidence="2 4">DSM 15235</strain>
    </source>
</reference>
<evidence type="ECO:0000313" key="3">
    <source>
        <dbReference type="Proteomes" id="UP000269375"/>
    </source>
</evidence>
<dbReference type="Proteomes" id="UP000269375">
    <property type="component" value="Unassembled WGS sequence"/>
</dbReference>
<name>A0A3N0VVK1_9FLAO</name>
<sequence length="47" mass="5259">MKKLSKQNLKEIIAGGEICLECAIDYFQCIIDGKCYCIPQGEYCPGQ</sequence>
<protein>
    <submittedName>
        <fullName evidence="1">GNAT family acetyltransferase</fullName>
    </submittedName>
</protein>